<accession>A0ABW9L8J4</accession>
<evidence type="ECO:0000259" key="15">
    <source>
        <dbReference type="PROSITE" id="PS50059"/>
    </source>
</evidence>
<dbReference type="SUPFAM" id="SSF54534">
    <property type="entry name" value="FKBP-like"/>
    <property type="match status" value="1"/>
</dbReference>
<dbReference type="Pfam" id="PF00254">
    <property type="entry name" value="FKBP_C"/>
    <property type="match status" value="1"/>
</dbReference>
<dbReference type="PANTHER" id="PTHR30560:SF3">
    <property type="entry name" value="TRIGGER FACTOR-LIKE PROTEIN TIG, CHLOROPLASTIC"/>
    <property type="match status" value="1"/>
</dbReference>
<dbReference type="PIRSF" id="PIRSF003095">
    <property type="entry name" value="Trigger_factor"/>
    <property type="match status" value="1"/>
</dbReference>
<proteinExistence type="inferred from homology"/>
<name>A0ABW9L8J4_9MYCO</name>
<dbReference type="Pfam" id="PF05698">
    <property type="entry name" value="Trigger_C"/>
    <property type="match status" value="1"/>
</dbReference>
<evidence type="ECO:0000256" key="14">
    <source>
        <dbReference type="SAM" id="MobiDB-lite"/>
    </source>
</evidence>
<dbReference type="GO" id="GO:0003755">
    <property type="term" value="F:peptidyl-prolyl cis-trans isomerase activity"/>
    <property type="evidence" value="ECO:0007669"/>
    <property type="project" value="UniProtKB-EC"/>
</dbReference>
<dbReference type="InterPro" id="IPR036611">
    <property type="entry name" value="Trigger_fac_ribosome-bd_sf"/>
</dbReference>
<evidence type="ECO:0000256" key="7">
    <source>
        <dbReference type="ARBA" id="ARBA00023186"/>
    </source>
</evidence>
<dbReference type="SUPFAM" id="SSF109998">
    <property type="entry name" value="Triger factor/SurA peptide-binding domain-like"/>
    <property type="match status" value="1"/>
</dbReference>
<keyword evidence="7 11" id="KW-0143">Chaperone</keyword>
<evidence type="ECO:0000256" key="8">
    <source>
        <dbReference type="ARBA" id="ARBA00023235"/>
    </source>
</evidence>
<evidence type="ECO:0000256" key="9">
    <source>
        <dbReference type="ARBA" id="ARBA00023306"/>
    </source>
</evidence>
<dbReference type="InterPro" id="IPR046357">
    <property type="entry name" value="PPIase_dom_sf"/>
</dbReference>
<dbReference type="PANTHER" id="PTHR30560">
    <property type="entry name" value="TRIGGER FACTOR CHAPERONE AND PEPTIDYL-PROLYL CIS/TRANS ISOMERASE"/>
    <property type="match status" value="1"/>
</dbReference>
<dbReference type="InterPro" id="IPR008880">
    <property type="entry name" value="Trigger_fac_C"/>
</dbReference>
<evidence type="ECO:0000313" key="16">
    <source>
        <dbReference type="EMBL" id="MFN6542921.1"/>
    </source>
</evidence>
<dbReference type="EC" id="5.2.1.8" evidence="3 11"/>
<reference evidence="16 17" key="1">
    <citation type="submission" date="2024-12" db="EMBL/GenBank/DDBJ databases">
        <title>The coexistence of Mycolicibacterium septicum and Mycolicibacterium nivoides in clinical samples.</title>
        <authorList>
            <person name="Wang C."/>
            <person name="Feng Y."/>
            <person name="Zong Z."/>
        </authorList>
    </citation>
    <scope>NUCLEOTIDE SEQUENCE [LARGE SCALE GENOMIC DNA]</scope>
    <source>
        <strain evidence="16 17">120309</strain>
    </source>
</reference>
<evidence type="ECO:0000256" key="12">
    <source>
        <dbReference type="PROSITE-ProRule" id="PRU00277"/>
    </source>
</evidence>
<dbReference type="Proteomes" id="UP001635816">
    <property type="component" value="Unassembled WGS sequence"/>
</dbReference>
<gene>
    <name evidence="11 16" type="primary">tig</name>
    <name evidence="16" type="ORF">ACK4CT_06990</name>
</gene>
<dbReference type="Gene3D" id="3.30.70.1050">
    <property type="entry name" value="Trigger factor ribosome-binding domain"/>
    <property type="match status" value="1"/>
</dbReference>
<dbReference type="HAMAP" id="MF_00303">
    <property type="entry name" value="Trigger_factor_Tig"/>
    <property type="match status" value="1"/>
</dbReference>
<comment type="function">
    <text evidence="11">Involved in protein export. Acts as a chaperone by maintaining the newly synthesized protein in an open conformation. Functions as a peptidyl-prolyl cis-trans isomerase.</text>
</comment>
<keyword evidence="5 11" id="KW-0132">Cell division</keyword>
<evidence type="ECO:0000256" key="1">
    <source>
        <dbReference type="ARBA" id="ARBA00000971"/>
    </source>
</evidence>
<protein>
    <recommendedName>
        <fullName evidence="4 11">Trigger factor</fullName>
        <shortName evidence="11">TF</shortName>
        <ecNumber evidence="3 11">5.2.1.8</ecNumber>
    </recommendedName>
    <alternativeName>
        <fullName evidence="10 11">PPIase</fullName>
    </alternativeName>
</protein>
<evidence type="ECO:0000256" key="13">
    <source>
        <dbReference type="RuleBase" id="RU003914"/>
    </source>
</evidence>
<evidence type="ECO:0000256" key="10">
    <source>
        <dbReference type="ARBA" id="ARBA00029986"/>
    </source>
</evidence>
<organism evidence="16 17">
    <name type="scientific">Mycolicibacterium nivoides</name>
    <dbReference type="NCBI Taxonomy" id="2487344"/>
    <lineage>
        <taxon>Bacteria</taxon>
        <taxon>Bacillati</taxon>
        <taxon>Actinomycetota</taxon>
        <taxon>Actinomycetes</taxon>
        <taxon>Mycobacteriales</taxon>
        <taxon>Mycobacteriaceae</taxon>
        <taxon>Mycolicibacterium</taxon>
    </lineage>
</organism>
<dbReference type="Gene3D" id="3.10.50.40">
    <property type="match status" value="1"/>
</dbReference>
<comment type="domain">
    <text evidence="11">Consists of 3 domains; the N-terminus binds the ribosome, the middle domain has PPIase activity, while the C-terminus has intrinsic chaperone activity on its own.</text>
</comment>
<comment type="catalytic activity">
    <reaction evidence="1 11 12">
        <text>[protein]-peptidylproline (omega=180) = [protein]-peptidylproline (omega=0)</text>
        <dbReference type="Rhea" id="RHEA:16237"/>
        <dbReference type="Rhea" id="RHEA-COMP:10747"/>
        <dbReference type="Rhea" id="RHEA-COMP:10748"/>
        <dbReference type="ChEBI" id="CHEBI:83833"/>
        <dbReference type="ChEBI" id="CHEBI:83834"/>
        <dbReference type="EC" id="5.2.1.8"/>
    </reaction>
</comment>
<evidence type="ECO:0000256" key="4">
    <source>
        <dbReference type="ARBA" id="ARBA00016902"/>
    </source>
</evidence>
<dbReference type="InterPro" id="IPR001179">
    <property type="entry name" value="PPIase_FKBP_dom"/>
</dbReference>
<dbReference type="InterPro" id="IPR027304">
    <property type="entry name" value="Trigger_fact/SurA_dom_sf"/>
</dbReference>
<evidence type="ECO:0000256" key="3">
    <source>
        <dbReference type="ARBA" id="ARBA00013194"/>
    </source>
</evidence>
<keyword evidence="8 11" id="KW-0413">Isomerase</keyword>
<keyword evidence="17" id="KW-1185">Reference proteome</keyword>
<evidence type="ECO:0000256" key="6">
    <source>
        <dbReference type="ARBA" id="ARBA00023110"/>
    </source>
</evidence>
<dbReference type="InterPro" id="IPR008881">
    <property type="entry name" value="Trigger_fac_ribosome-bd_bac"/>
</dbReference>
<dbReference type="PROSITE" id="PS50059">
    <property type="entry name" value="FKBP_PPIASE"/>
    <property type="match status" value="1"/>
</dbReference>
<dbReference type="EMBL" id="JBKBDD010000002">
    <property type="protein sequence ID" value="MFN6542921.1"/>
    <property type="molecule type" value="Genomic_DNA"/>
</dbReference>
<comment type="subcellular location">
    <subcellularLocation>
        <location evidence="11">Cytoplasm</location>
    </subcellularLocation>
    <text evidence="11">About half TF is bound to the ribosome near the polypeptide exit tunnel while the other half is free in the cytoplasm.</text>
</comment>
<evidence type="ECO:0000256" key="5">
    <source>
        <dbReference type="ARBA" id="ARBA00022618"/>
    </source>
</evidence>
<dbReference type="RefSeq" id="WP_409542797.1">
    <property type="nucleotide sequence ID" value="NZ_JBKBDD010000002.1"/>
</dbReference>
<dbReference type="Pfam" id="PF05697">
    <property type="entry name" value="Trigger_N"/>
    <property type="match status" value="1"/>
</dbReference>
<dbReference type="NCBIfam" id="TIGR00115">
    <property type="entry name" value="tig"/>
    <property type="match status" value="1"/>
</dbReference>
<comment type="caution">
    <text evidence="16">The sequence shown here is derived from an EMBL/GenBank/DDBJ whole genome shotgun (WGS) entry which is preliminary data.</text>
</comment>
<keyword evidence="6 11" id="KW-0697">Rotamase</keyword>
<keyword evidence="9 11" id="KW-0131">Cell cycle</keyword>
<evidence type="ECO:0000256" key="11">
    <source>
        <dbReference type="HAMAP-Rule" id="MF_00303"/>
    </source>
</evidence>
<keyword evidence="11" id="KW-0963">Cytoplasm</keyword>
<evidence type="ECO:0000313" key="17">
    <source>
        <dbReference type="Proteomes" id="UP001635816"/>
    </source>
</evidence>
<feature type="domain" description="PPIase FKBP-type" evidence="15">
    <location>
        <begin position="162"/>
        <end position="210"/>
    </location>
</feature>
<dbReference type="InterPro" id="IPR037041">
    <property type="entry name" value="Trigger_fac_C_sf"/>
</dbReference>
<dbReference type="Gene3D" id="1.10.3120.10">
    <property type="entry name" value="Trigger factor, C-terminal domain"/>
    <property type="match status" value="1"/>
</dbReference>
<feature type="region of interest" description="Disordered" evidence="14">
    <location>
        <begin position="438"/>
        <end position="462"/>
    </location>
</feature>
<comment type="similarity">
    <text evidence="2 11 13">Belongs to the FKBP-type PPIase family. Tig subfamily.</text>
</comment>
<dbReference type="InterPro" id="IPR005215">
    <property type="entry name" value="Trig_fac"/>
</dbReference>
<evidence type="ECO:0000256" key="2">
    <source>
        <dbReference type="ARBA" id="ARBA00005464"/>
    </source>
</evidence>
<sequence>MKSTVEQLSPTRVRINVEVPFTELEPDFDRAFKALAQQVRLPGFRPGKAPRKLLEARVGRGAVLEQVVNDALPSRYSEAVSASDVKPLGQPEIEVTKLEDGQELAFTAEVDVRPEITLPEFDALKITVDPIQVDDDEVDAELQSLRARFGTLTGVDRGAQEGDFVSIDLSATVDGTEVPEAATEGLSHEVGSGQLIEGLDDAITGLKVGESKVFTTKLAAGEYAGQDADVTVTVKSVKERELPEADDDFAQLASEFDTIGELKESLIDQVKRVKSVQQAEQIRDKAIEALLEQTEVPLPEKIVQAQIDDALHNAIHGLDHDEDKFAEQLTEQGSSREEFDAENKTNAEKAVKTQLLMDAVADKLDIQVGQNDLTERLVLMSRQYGIEPQQLIQILQQNNQLPAMFADVRRGLTIAAVVHAATVTDTDGTVIDTTEFFGPAEAAQAEGEQDDEATDKDADAAE</sequence>
<dbReference type="SUPFAM" id="SSF102735">
    <property type="entry name" value="Trigger factor ribosome-binding domain"/>
    <property type="match status" value="1"/>
</dbReference>